<dbReference type="SUPFAM" id="SSF51695">
    <property type="entry name" value="PLC-like phosphodiesterases"/>
    <property type="match status" value="1"/>
</dbReference>
<reference evidence="3 4" key="1">
    <citation type="journal article" date="2016" name="Mol. Biol. Evol.">
        <title>Comparative Genomics of Early-Diverging Mushroom-Forming Fungi Provides Insights into the Origins of Lignocellulose Decay Capabilities.</title>
        <authorList>
            <person name="Nagy L.G."/>
            <person name="Riley R."/>
            <person name="Tritt A."/>
            <person name="Adam C."/>
            <person name="Daum C."/>
            <person name="Floudas D."/>
            <person name="Sun H."/>
            <person name="Yadav J.S."/>
            <person name="Pangilinan J."/>
            <person name="Larsson K.H."/>
            <person name="Matsuura K."/>
            <person name="Barry K."/>
            <person name="Labutti K."/>
            <person name="Kuo R."/>
            <person name="Ohm R.A."/>
            <person name="Bhattacharya S.S."/>
            <person name="Shirouzu T."/>
            <person name="Yoshinaga Y."/>
            <person name="Martin F.M."/>
            <person name="Grigoriev I.V."/>
            <person name="Hibbett D.S."/>
        </authorList>
    </citation>
    <scope>NUCLEOTIDE SEQUENCE [LARGE SCALE GENOMIC DNA]</scope>
    <source>
        <strain evidence="3 4">L-15889</strain>
    </source>
</reference>
<dbReference type="STRING" id="1314783.A0A165UIZ3"/>
<gene>
    <name evidence="3" type="ORF">DAEQUDRAFT_15948</name>
</gene>
<evidence type="ECO:0000256" key="1">
    <source>
        <dbReference type="SAM" id="Phobius"/>
    </source>
</evidence>
<dbReference type="OrthoDB" id="7984201at2759"/>
<keyword evidence="1" id="KW-0812">Transmembrane</keyword>
<dbReference type="InterPro" id="IPR051057">
    <property type="entry name" value="PI-PLC_domain"/>
</dbReference>
<evidence type="ECO:0000256" key="2">
    <source>
        <dbReference type="SAM" id="SignalP"/>
    </source>
</evidence>
<keyword evidence="2" id="KW-0732">Signal</keyword>
<dbReference type="GO" id="GO:0006629">
    <property type="term" value="P:lipid metabolic process"/>
    <property type="evidence" value="ECO:0007669"/>
    <property type="project" value="InterPro"/>
</dbReference>
<feature type="transmembrane region" description="Helical" evidence="1">
    <location>
        <begin position="336"/>
        <end position="360"/>
    </location>
</feature>
<organism evidence="3 4">
    <name type="scientific">Daedalea quercina L-15889</name>
    <dbReference type="NCBI Taxonomy" id="1314783"/>
    <lineage>
        <taxon>Eukaryota</taxon>
        <taxon>Fungi</taxon>
        <taxon>Dikarya</taxon>
        <taxon>Basidiomycota</taxon>
        <taxon>Agaricomycotina</taxon>
        <taxon>Agaricomycetes</taxon>
        <taxon>Polyporales</taxon>
        <taxon>Fomitopsis</taxon>
    </lineage>
</organism>
<evidence type="ECO:0000313" key="4">
    <source>
        <dbReference type="Proteomes" id="UP000076727"/>
    </source>
</evidence>
<accession>A0A165UIZ3</accession>
<dbReference type="PANTHER" id="PTHR13593:SF140">
    <property type="entry name" value="PLC-LIKE PHOSPHODIESTERASE"/>
    <property type="match status" value="1"/>
</dbReference>
<protein>
    <submittedName>
        <fullName evidence="3">PLC-like phosphodiesterase</fullName>
    </submittedName>
</protein>
<dbReference type="Gene3D" id="3.20.20.190">
    <property type="entry name" value="Phosphatidylinositol (PI) phosphodiesterase"/>
    <property type="match status" value="1"/>
</dbReference>
<dbReference type="AlphaFoldDB" id="A0A165UIZ3"/>
<keyword evidence="1" id="KW-1133">Transmembrane helix</keyword>
<proteinExistence type="predicted"/>
<name>A0A165UIZ3_9APHY</name>
<keyword evidence="1" id="KW-0472">Membrane</keyword>
<dbReference type="PANTHER" id="PTHR13593">
    <property type="match status" value="1"/>
</dbReference>
<feature type="signal peptide" evidence="2">
    <location>
        <begin position="1"/>
        <end position="24"/>
    </location>
</feature>
<keyword evidence="4" id="KW-1185">Reference proteome</keyword>
<dbReference type="Pfam" id="PF26146">
    <property type="entry name" value="PI-PLC_X"/>
    <property type="match status" value="1"/>
</dbReference>
<sequence>MLFNAGRLTRVLLVLLLPATLVLATAVRRASVCNGYSELCDRSFGNVTFVGAHDSYAVSSINPAANQDVNVTEQLENGVRMLQMQTHNESGTIQLCHTSCLLLNGGTLQTYLESVKSWMDDNTNDVVSLLIVNSYDNFSPAQYDTVFKAVGLDTLAYAPSSASLSYTEWPTLGDLIDNGTRLVVFLTTEADYTSVPYLIDEFSNIWETAYDVTTTDFDCSVNRTSGNYAEQMYLINHFLDEDLLGVLVPDKSDASKTNAVSGTGSLGAQVTECAAEYSRNPNFMLVDFYEYGDGSVFEVAATANGVTYTPSNIASPVSSGASGTSTASSSSSASALGFQVTAAHLSAVAAVAGGLLLGVLNVV</sequence>
<dbReference type="Proteomes" id="UP000076727">
    <property type="component" value="Unassembled WGS sequence"/>
</dbReference>
<evidence type="ECO:0000313" key="3">
    <source>
        <dbReference type="EMBL" id="KZT74978.1"/>
    </source>
</evidence>
<dbReference type="EMBL" id="KV429032">
    <property type="protein sequence ID" value="KZT74978.1"/>
    <property type="molecule type" value="Genomic_DNA"/>
</dbReference>
<dbReference type="GO" id="GO:0008081">
    <property type="term" value="F:phosphoric diester hydrolase activity"/>
    <property type="evidence" value="ECO:0007669"/>
    <property type="project" value="InterPro"/>
</dbReference>
<dbReference type="InterPro" id="IPR017946">
    <property type="entry name" value="PLC-like_Pdiesterase_TIM-brl"/>
</dbReference>
<feature type="chain" id="PRO_5007867640" evidence="2">
    <location>
        <begin position="25"/>
        <end position="363"/>
    </location>
</feature>